<proteinExistence type="predicted"/>
<dbReference type="AlphaFoldDB" id="A0A381Y402"/>
<name>A0A381Y402_9ZZZZ</name>
<dbReference type="EMBL" id="UINC01017314">
    <property type="protein sequence ID" value="SVA71610.1"/>
    <property type="molecule type" value="Genomic_DNA"/>
</dbReference>
<feature type="non-terminal residue" evidence="1">
    <location>
        <position position="39"/>
    </location>
</feature>
<protein>
    <submittedName>
        <fullName evidence="1">Uncharacterized protein</fullName>
    </submittedName>
</protein>
<sequence length="39" mass="4344">MNYPLADSSQGSHDLSIQGLIGKSLLAHPERFELPTSWF</sequence>
<reference evidence="1" key="1">
    <citation type="submission" date="2018-05" db="EMBL/GenBank/DDBJ databases">
        <authorList>
            <person name="Lanie J.A."/>
            <person name="Ng W.-L."/>
            <person name="Kazmierczak K.M."/>
            <person name="Andrzejewski T.M."/>
            <person name="Davidsen T.M."/>
            <person name="Wayne K.J."/>
            <person name="Tettelin H."/>
            <person name="Glass J.I."/>
            <person name="Rusch D."/>
            <person name="Podicherti R."/>
            <person name="Tsui H.-C.T."/>
            <person name="Winkler M.E."/>
        </authorList>
    </citation>
    <scope>NUCLEOTIDE SEQUENCE</scope>
</reference>
<accession>A0A381Y402</accession>
<evidence type="ECO:0000313" key="1">
    <source>
        <dbReference type="EMBL" id="SVA71610.1"/>
    </source>
</evidence>
<gene>
    <name evidence="1" type="ORF">METZ01_LOCUS124464</name>
</gene>
<organism evidence="1">
    <name type="scientific">marine metagenome</name>
    <dbReference type="NCBI Taxonomy" id="408172"/>
    <lineage>
        <taxon>unclassified sequences</taxon>
        <taxon>metagenomes</taxon>
        <taxon>ecological metagenomes</taxon>
    </lineage>
</organism>